<dbReference type="Proteomes" id="UP000226192">
    <property type="component" value="Unassembled WGS sequence"/>
</dbReference>
<feature type="active site" description="Proton donor" evidence="6">
    <location>
        <position position="175"/>
    </location>
</feature>
<dbReference type="PANTHER" id="PTHR11742">
    <property type="entry name" value="MANNOSYL-OLIGOSACCHARIDE ALPHA-1,2-MANNOSIDASE-RELATED"/>
    <property type="match status" value="1"/>
</dbReference>
<gene>
    <name evidence="11" type="ORF">CDD81_7244</name>
</gene>
<keyword evidence="9" id="KW-0326">Glycosidase</keyword>
<feature type="disulfide bond" evidence="8">
    <location>
        <begin position="384"/>
        <end position="413"/>
    </location>
</feature>
<dbReference type="Gene3D" id="1.50.10.10">
    <property type="match status" value="1"/>
</dbReference>
<dbReference type="Pfam" id="PF01532">
    <property type="entry name" value="Glyco_hydro_47"/>
    <property type="match status" value="1"/>
</dbReference>
<feature type="binding site" evidence="7">
    <location>
        <position position="567"/>
    </location>
    <ligand>
        <name>Ca(2+)</name>
        <dbReference type="ChEBI" id="CHEBI:29108"/>
    </ligand>
</feature>
<accession>A0A2C5Y5T0</accession>
<evidence type="ECO:0000313" key="12">
    <source>
        <dbReference type="Proteomes" id="UP000226192"/>
    </source>
</evidence>
<organism evidence="11 12">
    <name type="scientific">Ophiocordyceps australis</name>
    <dbReference type="NCBI Taxonomy" id="1399860"/>
    <lineage>
        <taxon>Eukaryota</taxon>
        <taxon>Fungi</taxon>
        <taxon>Dikarya</taxon>
        <taxon>Ascomycota</taxon>
        <taxon>Pezizomycotina</taxon>
        <taxon>Sordariomycetes</taxon>
        <taxon>Hypocreomycetidae</taxon>
        <taxon>Hypocreales</taxon>
        <taxon>Ophiocordycipitaceae</taxon>
        <taxon>Ophiocordyceps</taxon>
    </lineage>
</organism>
<name>A0A2C5Y5T0_9HYPO</name>
<evidence type="ECO:0000313" key="11">
    <source>
        <dbReference type="EMBL" id="PHH62324.1"/>
    </source>
</evidence>
<dbReference type="GO" id="GO:0004571">
    <property type="term" value="F:mannosyl-oligosaccharide 1,2-alpha-mannosidase activity"/>
    <property type="evidence" value="ECO:0007669"/>
    <property type="project" value="InterPro"/>
</dbReference>
<protein>
    <recommendedName>
        <fullName evidence="9">alpha-1,2-Mannosidase</fullName>
        <ecNumber evidence="9">3.2.1.-</ecNumber>
    </recommendedName>
</protein>
<reference evidence="11 12" key="1">
    <citation type="submission" date="2017-06" db="EMBL/GenBank/DDBJ databases">
        <title>Ant-infecting Ophiocordyceps genomes reveal a high diversity of potential behavioral manipulation genes and a possible major role for enterotoxins.</title>
        <authorList>
            <person name="De Bekker C."/>
            <person name="Evans H.C."/>
            <person name="Brachmann A."/>
            <person name="Hughes D.P."/>
        </authorList>
    </citation>
    <scope>NUCLEOTIDE SEQUENCE [LARGE SCALE GENOMIC DNA]</scope>
    <source>
        <strain evidence="11 12">Map64</strain>
    </source>
</reference>
<keyword evidence="4 9" id="KW-0378">Hydrolase</keyword>
<dbReference type="EMBL" id="NJET01000075">
    <property type="protein sequence ID" value="PHH62324.1"/>
    <property type="molecule type" value="Genomic_DNA"/>
</dbReference>
<evidence type="ECO:0000256" key="7">
    <source>
        <dbReference type="PIRSR" id="PIRSR601382-2"/>
    </source>
</evidence>
<keyword evidence="12" id="KW-1185">Reference proteome</keyword>
<evidence type="ECO:0000256" key="4">
    <source>
        <dbReference type="ARBA" id="ARBA00022801"/>
    </source>
</evidence>
<keyword evidence="5 8" id="KW-1015">Disulfide bond</keyword>
<evidence type="ECO:0000256" key="1">
    <source>
        <dbReference type="ARBA" id="ARBA00001913"/>
    </source>
</evidence>
<feature type="active site" evidence="6">
    <location>
        <position position="481"/>
    </location>
</feature>
<feature type="active site" description="Proton donor" evidence="6">
    <location>
        <position position="427"/>
    </location>
</feature>
<dbReference type="EC" id="3.2.1.-" evidence="9"/>
<comment type="similarity">
    <text evidence="3 9">Belongs to the glycosyl hydrolase 47 family.</text>
</comment>
<evidence type="ECO:0000256" key="10">
    <source>
        <dbReference type="SAM" id="SignalP"/>
    </source>
</evidence>
<dbReference type="GO" id="GO:0005783">
    <property type="term" value="C:endoplasmic reticulum"/>
    <property type="evidence" value="ECO:0007669"/>
    <property type="project" value="TreeGrafter"/>
</dbReference>
<keyword evidence="10" id="KW-0732">Signal</keyword>
<keyword evidence="7" id="KW-0106">Calcium</keyword>
<dbReference type="UniPathway" id="UPA00378"/>
<evidence type="ECO:0000256" key="5">
    <source>
        <dbReference type="ARBA" id="ARBA00023157"/>
    </source>
</evidence>
<evidence type="ECO:0000256" key="9">
    <source>
        <dbReference type="RuleBase" id="RU361193"/>
    </source>
</evidence>
<dbReference type="InterPro" id="IPR001382">
    <property type="entry name" value="Glyco_hydro_47"/>
</dbReference>
<feature type="active site" evidence="6">
    <location>
        <position position="309"/>
    </location>
</feature>
<dbReference type="InterPro" id="IPR050749">
    <property type="entry name" value="Glycosyl_Hydrolase_47"/>
</dbReference>
<dbReference type="PANTHER" id="PTHR11742:SF89">
    <property type="entry name" value="ALPHA-1,2-MANNOSIDASE"/>
    <property type="match status" value="1"/>
</dbReference>
<dbReference type="GO" id="GO:0005509">
    <property type="term" value="F:calcium ion binding"/>
    <property type="evidence" value="ECO:0007669"/>
    <property type="project" value="InterPro"/>
</dbReference>
<comment type="caution">
    <text evidence="11">The sequence shown here is derived from an EMBL/GenBank/DDBJ whole genome shotgun (WGS) entry which is preliminary data.</text>
</comment>
<keyword evidence="7" id="KW-0479">Metal-binding</keyword>
<feature type="signal peptide" evidence="10">
    <location>
        <begin position="1"/>
        <end position="24"/>
    </location>
</feature>
<feature type="chain" id="PRO_5012948326" description="alpha-1,2-Mannosidase" evidence="10">
    <location>
        <begin position="25"/>
        <end position="578"/>
    </location>
</feature>
<dbReference type="SUPFAM" id="SSF48225">
    <property type="entry name" value="Seven-hairpin glycosidases"/>
    <property type="match status" value="1"/>
</dbReference>
<dbReference type="InterPro" id="IPR036026">
    <property type="entry name" value="Seven-hairpin_glycosidases"/>
</dbReference>
<dbReference type="AlphaFoldDB" id="A0A2C5Y5T0"/>
<dbReference type="OrthoDB" id="8118055at2759"/>
<comment type="pathway">
    <text evidence="2">Protein modification; protein glycosylation.</text>
</comment>
<dbReference type="STRING" id="1399860.A0A2C5Y5T0"/>
<sequence length="578" mass="65126">MMTRRLLVLVAAVFISVSLWRGFGRPSRATIVGKSRYVPSSEDWGKMSLFYPVNDMAKPPSTAQLARRLPRVQARAKGEAGHGEGGVWRARKEAVKRAFVKSWQAYKTHAWTKDELMPLSGRGRQSLSGWAAQLVDALDCLYIMGLDHDFAMAVNEVAVIDWARPRHASAINLFEVTIRYLGGLLAAYDLSHEPVLRAKALELGNLVYAAFDTPNRLPSFWFDLTRARSGDQEADQSMPSAAVGSLALEFTRLSQITGDAKYYDATERVKRFLRNTQPTTKLPGLWPRRLNLRDETADGEAFTLGAESDSLYEYLPKMHALLGGLDDDYANMTLRALDAVRKHLLFRPLAPLDDDEDDAILLSGSVTWSQGETDLTPQMQHLACFAGGTYGLAGKLLQRRDYVDVASRLAAGCVWAYDSFPSNLMPEVSELVACTDRHLQSHASCHWNHSIMASTRLASHQSELPDGFVRVIDARYLLRPEAIESVFYMWRITGDQVWREAAWRMWEAVVRETETETAFAAVSDVTTRSSDKIDSMETFWLSETVKYYYLIFDDESVINLDEWVLNTEAHPLRRPKPV</sequence>
<evidence type="ECO:0000256" key="8">
    <source>
        <dbReference type="PIRSR" id="PIRSR601382-3"/>
    </source>
</evidence>
<evidence type="ECO:0000256" key="6">
    <source>
        <dbReference type="PIRSR" id="PIRSR601382-1"/>
    </source>
</evidence>
<dbReference type="PRINTS" id="PR00747">
    <property type="entry name" value="GLYHDRLASE47"/>
</dbReference>
<evidence type="ECO:0000256" key="2">
    <source>
        <dbReference type="ARBA" id="ARBA00004922"/>
    </source>
</evidence>
<dbReference type="InterPro" id="IPR012341">
    <property type="entry name" value="6hp_glycosidase-like_sf"/>
</dbReference>
<evidence type="ECO:0000256" key="3">
    <source>
        <dbReference type="ARBA" id="ARBA00007658"/>
    </source>
</evidence>
<dbReference type="GO" id="GO:0016020">
    <property type="term" value="C:membrane"/>
    <property type="evidence" value="ECO:0007669"/>
    <property type="project" value="InterPro"/>
</dbReference>
<dbReference type="GO" id="GO:0005975">
    <property type="term" value="P:carbohydrate metabolic process"/>
    <property type="evidence" value="ECO:0007669"/>
    <property type="project" value="InterPro"/>
</dbReference>
<proteinExistence type="inferred from homology"/>
<comment type="cofactor">
    <cofactor evidence="1 7">
        <name>Ca(2+)</name>
        <dbReference type="ChEBI" id="CHEBI:29108"/>
    </cofactor>
</comment>
<dbReference type="GO" id="GO:0036503">
    <property type="term" value="P:ERAD pathway"/>
    <property type="evidence" value="ECO:0007669"/>
    <property type="project" value="UniProtKB-ARBA"/>
</dbReference>